<dbReference type="PROSITE" id="PS50293">
    <property type="entry name" value="TPR_REGION"/>
    <property type="match status" value="1"/>
</dbReference>
<evidence type="ECO:0000313" key="5">
    <source>
        <dbReference type="EMBL" id="SNR88137.1"/>
    </source>
</evidence>
<dbReference type="InterPro" id="IPR002035">
    <property type="entry name" value="VWF_A"/>
</dbReference>
<feature type="transmembrane region" description="Helical" evidence="3">
    <location>
        <begin position="64"/>
        <end position="85"/>
    </location>
</feature>
<evidence type="ECO:0000313" key="6">
    <source>
        <dbReference type="Proteomes" id="UP000242915"/>
    </source>
</evidence>
<feature type="compositionally biased region" description="Basic and acidic residues" evidence="2">
    <location>
        <begin position="550"/>
        <end position="562"/>
    </location>
</feature>
<dbReference type="InterPro" id="IPR019734">
    <property type="entry name" value="TPR_rpt"/>
</dbReference>
<protein>
    <submittedName>
        <fullName evidence="5">Ca-activated chloride channel family protein</fullName>
    </submittedName>
</protein>
<reference evidence="6" key="1">
    <citation type="submission" date="2017-06" db="EMBL/GenBank/DDBJ databases">
        <authorList>
            <person name="Varghese N."/>
            <person name="Submissions S."/>
        </authorList>
    </citation>
    <scope>NUCLEOTIDE SEQUENCE [LARGE SCALE GENOMIC DNA]</scope>
    <source>
        <strain evidence="6">CIP 108523</strain>
    </source>
</reference>
<dbReference type="InterPro" id="IPR011990">
    <property type="entry name" value="TPR-like_helical_dom_sf"/>
</dbReference>
<sequence>MIELLNQAWPHWLRPYWLALLPLLCALLWLLWRREKRAGSWQQILPPAFHAALLSGGDGRRSRLPWLLLTCAWLLALVALVGPSWQQIEQKTLKPADPLVVMLELSPQMLAADLSPDRLEHAKRKIIDLLEARRDAQSAIVVYAGSAHTVVPLSDDLATSRNLLEALKPSIMPEPGHRADLALAKALDLLKQGGQGHGRLLLITSGLSSQEQDGIASAMAGSTSHLSILAVGTKQGAPITQEDGSFLKDAKGSILIPRLDSQGLSQFAQRLGAGYQRSTISDNDIERLGLLDGPSQMRDNGQQSRLQAWADQGHWLLLPLLLLAAFAGRRGWLMCLPLLLLSMPQPGYAFTFDDLWLRPDQQGQQLLQQNRPEEAAKHFTDPQWQAQALYQAGNYPGAAERFATSDSAAAHYNRGNALARSNELEAAIEAYDQALELQPDLTQAQKNKALIEQMLKQKQQEQNDKKNQQDQQNQQNQDKQQQQGQSQDQQAGDSQNPSQQAKDSSQQDAKSKPDQPSDPAKQQGADKAQSKDPGEQDKKRQGTQANAPDKAADKQAKAKLADDSTSPMDAERRQAMEQWLRQIPDDPGELLRRKFWYEQQQRQETKR</sequence>
<keyword evidence="6" id="KW-1185">Reference proteome</keyword>
<dbReference type="Gene3D" id="1.25.40.10">
    <property type="entry name" value="Tetratricopeptide repeat domain"/>
    <property type="match status" value="1"/>
</dbReference>
<dbReference type="RefSeq" id="WP_089358837.1">
    <property type="nucleotide sequence ID" value="NZ_FZOG01000001.1"/>
</dbReference>
<keyword evidence="1" id="KW-0802">TPR repeat</keyword>
<feature type="domain" description="VWFA" evidence="4">
    <location>
        <begin position="99"/>
        <end position="206"/>
    </location>
</feature>
<feature type="region of interest" description="Disordered" evidence="2">
    <location>
        <begin position="456"/>
        <end position="607"/>
    </location>
</feature>
<name>A0A238ZXM6_9PSED</name>
<feature type="compositionally biased region" description="Basic and acidic residues" evidence="2">
    <location>
        <begin position="528"/>
        <end position="540"/>
    </location>
</feature>
<dbReference type="InterPro" id="IPR036465">
    <property type="entry name" value="vWFA_dom_sf"/>
</dbReference>
<dbReference type="Pfam" id="PF00515">
    <property type="entry name" value="TPR_1"/>
    <property type="match status" value="1"/>
</dbReference>
<evidence type="ECO:0000256" key="2">
    <source>
        <dbReference type="SAM" id="MobiDB-lite"/>
    </source>
</evidence>
<dbReference type="AlphaFoldDB" id="A0A238ZXM6"/>
<dbReference type="Proteomes" id="UP000242915">
    <property type="component" value="Unassembled WGS sequence"/>
</dbReference>
<keyword evidence="3" id="KW-0472">Membrane</keyword>
<feature type="repeat" description="TPR" evidence="1">
    <location>
        <begin position="408"/>
        <end position="441"/>
    </location>
</feature>
<dbReference type="EMBL" id="FZOG01000001">
    <property type="protein sequence ID" value="SNR88137.1"/>
    <property type="molecule type" value="Genomic_DNA"/>
</dbReference>
<keyword evidence="3" id="KW-0812">Transmembrane</keyword>
<accession>A0A238ZXM6</accession>
<feature type="transmembrane region" description="Helical" evidence="3">
    <location>
        <begin position="15"/>
        <end position="32"/>
    </location>
</feature>
<dbReference type="InterPro" id="IPR050768">
    <property type="entry name" value="UPF0353/GerABKA_families"/>
</dbReference>
<dbReference type="PANTHER" id="PTHR22550">
    <property type="entry name" value="SPORE GERMINATION PROTEIN"/>
    <property type="match status" value="1"/>
</dbReference>
<feature type="compositionally biased region" description="Basic and acidic residues" evidence="2">
    <location>
        <begin position="458"/>
        <end position="468"/>
    </location>
</feature>
<dbReference type="SUPFAM" id="SSF53300">
    <property type="entry name" value="vWA-like"/>
    <property type="match status" value="1"/>
</dbReference>
<keyword evidence="3" id="KW-1133">Transmembrane helix</keyword>
<evidence type="ECO:0000256" key="1">
    <source>
        <dbReference type="PROSITE-ProRule" id="PRU00339"/>
    </source>
</evidence>
<evidence type="ECO:0000256" key="3">
    <source>
        <dbReference type="SAM" id="Phobius"/>
    </source>
</evidence>
<dbReference type="PANTHER" id="PTHR22550:SF14">
    <property type="entry name" value="VWFA DOMAIN-CONTAINING PROTEIN"/>
    <property type="match status" value="1"/>
</dbReference>
<dbReference type="PROSITE" id="PS50005">
    <property type="entry name" value="TPR"/>
    <property type="match status" value="1"/>
</dbReference>
<feature type="compositionally biased region" description="Low complexity" evidence="2">
    <location>
        <begin position="469"/>
        <end position="508"/>
    </location>
</feature>
<feature type="compositionally biased region" description="Basic and acidic residues" evidence="2">
    <location>
        <begin position="589"/>
        <end position="607"/>
    </location>
</feature>
<proteinExistence type="predicted"/>
<dbReference type="SMART" id="SM00028">
    <property type="entry name" value="TPR"/>
    <property type="match status" value="1"/>
</dbReference>
<dbReference type="SUPFAM" id="SSF48452">
    <property type="entry name" value="TPR-like"/>
    <property type="match status" value="1"/>
</dbReference>
<dbReference type="Pfam" id="PF13519">
    <property type="entry name" value="VWA_2"/>
    <property type="match status" value="1"/>
</dbReference>
<organism evidence="5 6">
    <name type="scientific">Pseudomonas segetis</name>
    <dbReference type="NCBI Taxonomy" id="298908"/>
    <lineage>
        <taxon>Bacteria</taxon>
        <taxon>Pseudomonadati</taxon>
        <taxon>Pseudomonadota</taxon>
        <taxon>Gammaproteobacteria</taxon>
        <taxon>Pseudomonadales</taxon>
        <taxon>Pseudomonadaceae</taxon>
        <taxon>Pseudomonas</taxon>
    </lineage>
</organism>
<gene>
    <name evidence="5" type="ORF">SAMN05216255_0774</name>
</gene>
<dbReference type="Gene3D" id="3.40.50.410">
    <property type="entry name" value="von Willebrand factor, type A domain"/>
    <property type="match status" value="1"/>
</dbReference>
<evidence type="ECO:0000259" key="4">
    <source>
        <dbReference type="Pfam" id="PF13519"/>
    </source>
</evidence>